<dbReference type="Proteomes" id="UP000177515">
    <property type="component" value="Chromosome 1"/>
</dbReference>
<dbReference type="EMBL" id="CP017754">
    <property type="protein sequence ID" value="AOZ07670.1"/>
    <property type="molecule type" value="Genomic_DNA"/>
</dbReference>
<keyword evidence="9" id="KW-1185">Reference proteome</keyword>
<evidence type="ECO:0000313" key="9">
    <source>
        <dbReference type="Proteomes" id="UP000177515"/>
    </source>
</evidence>
<dbReference type="RefSeq" id="WP_071070487.1">
    <property type="nucleotide sequence ID" value="NZ_CP017754.1"/>
</dbReference>
<feature type="transmembrane region" description="Helical" evidence="6">
    <location>
        <begin position="124"/>
        <end position="143"/>
    </location>
</feature>
<feature type="transmembrane region" description="Helical" evidence="6">
    <location>
        <begin position="275"/>
        <end position="301"/>
    </location>
</feature>
<feature type="domain" description="Major facilitator superfamily (MFS) profile" evidence="7">
    <location>
        <begin position="25"/>
        <end position="460"/>
    </location>
</feature>
<dbReference type="Gene3D" id="1.20.1720.10">
    <property type="entry name" value="Multidrug resistance protein D"/>
    <property type="match status" value="1"/>
</dbReference>
<gene>
    <name evidence="8" type="ORF">BKK80_18920</name>
</gene>
<feature type="transmembrane region" description="Helical" evidence="6">
    <location>
        <begin position="340"/>
        <end position="360"/>
    </location>
</feature>
<dbReference type="SUPFAM" id="SSF103473">
    <property type="entry name" value="MFS general substrate transporter"/>
    <property type="match status" value="1"/>
</dbReference>
<evidence type="ECO:0000256" key="5">
    <source>
        <dbReference type="ARBA" id="ARBA00023136"/>
    </source>
</evidence>
<comment type="subcellular location">
    <subcellularLocation>
        <location evidence="1">Membrane</location>
        <topology evidence="1">Multi-pass membrane protein</topology>
    </subcellularLocation>
</comment>
<dbReference type="Pfam" id="PF07690">
    <property type="entry name" value="MFS_1"/>
    <property type="match status" value="1"/>
</dbReference>
<accession>A0ABM6F7U1</accession>
<name>A0ABM6F7U1_9BURK</name>
<dbReference type="PANTHER" id="PTHR42718:SF9">
    <property type="entry name" value="MAJOR FACILITATOR SUPERFAMILY MULTIDRUG TRANSPORTER MFSC"/>
    <property type="match status" value="1"/>
</dbReference>
<keyword evidence="2" id="KW-0813">Transport</keyword>
<dbReference type="InterPro" id="IPR020846">
    <property type="entry name" value="MFS_dom"/>
</dbReference>
<keyword evidence="5 6" id="KW-0472">Membrane</keyword>
<feature type="transmembrane region" description="Helical" evidence="6">
    <location>
        <begin position="177"/>
        <end position="199"/>
    </location>
</feature>
<evidence type="ECO:0000256" key="4">
    <source>
        <dbReference type="ARBA" id="ARBA00022989"/>
    </source>
</evidence>
<feature type="transmembrane region" description="Helical" evidence="6">
    <location>
        <begin position="67"/>
        <end position="86"/>
    </location>
</feature>
<dbReference type="PROSITE" id="PS50850">
    <property type="entry name" value="MFS"/>
    <property type="match status" value="1"/>
</dbReference>
<keyword evidence="4 6" id="KW-1133">Transmembrane helix</keyword>
<feature type="transmembrane region" description="Helical" evidence="6">
    <location>
        <begin position="211"/>
        <end position="229"/>
    </location>
</feature>
<feature type="transmembrane region" description="Helical" evidence="6">
    <location>
        <begin position="435"/>
        <end position="458"/>
    </location>
</feature>
<feature type="transmembrane region" description="Helical" evidence="6">
    <location>
        <begin position="26"/>
        <end position="47"/>
    </location>
</feature>
<feature type="transmembrane region" description="Helical" evidence="6">
    <location>
        <begin position="404"/>
        <end position="429"/>
    </location>
</feature>
<evidence type="ECO:0000259" key="7">
    <source>
        <dbReference type="PROSITE" id="PS50850"/>
    </source>
</evidence>
<dbReference type="CDD" id="cd17321">
    <property type="entry name" value="MFS_MMR_MDR_like"/>
    <property type="match status" value="1"/>
</dbReference>
<protein>
    <submittedName>
        <fullName evidence="8">MFS transporter</fullName>
    </submittedName>
</protein>
<evidence type="ECO:0000313" key="8">
    <source>
        <dbReference type="EMBL" id="AOZ07670.1"/>
    </source>
</evidence>
<evidence type="ECO:0000256" key="2">
    <source>
        <dbReference type="ARBA" id="ARBA00022448"/>
    </source>
</evidence>
<dbReference type="Gene3D" id="1.20.1250.20">
    <property type="entry name" value="MFS general substrate transporter like domains"/>
    <property type="match status" value="1"/>
</dbReference>
<dbReference type="InterPro" id="IPR036259">
    <property type="entry name" value="MFS_trans_sf"/>
</dbReference>
<organism evidence="8 9">
    <name type="scientific">Cupriavidus malaysiensis</name>
    <dbReference type="NCBI Taxonomy" id="367825"/>
    <lineage>
        <taxon>Bacteria</taxon>
        <taxon>Pseudomonadati</taxon>
        <taxon>Pseudomonadota</taxon>
        <taxon>Betaproteobacteria</taxon>
        <taxon>Burkholderiales</taxon>
        <taxon>Burkholderiaceae</taxon>
        <taxon>Cupriavidus</taxon>
    </lineage>
</organism>
<dbReference type="InterPro" id="IPR011701">
    <property type="entry name" value="MFS"/>
</dbReference>
<feature type="transmembrane region" description="Helical" evidence="6">
    <location>
        <begin position="313"/>
        <end position="333"/>
    </location>
</feature>
<feature type="transmembrane region" description="Helical" evidence="6">
    <location>
        <begin position="91"/>
        <end position="112"/>
    </location>
</feature>
<keyword evidence="3 6" id="KW-0812">Transmembrane</keyword>
<proteinExistence type="predicted"/>
<feature type="transmembrane region" description="Helical" evidence="6">
    <location>
        <begin position="150"/>
        <end position="171"/>
    </location>
</feature>
<evidence type="ECO:0000256" key="6">
    <source>
        <dbReference type="SAM" id="Phobius"/>
    </source>
</evidence>
<evidence type="ECO:0000256" key="1">
    <source>
        <dbReference type="ARBA" id="ARBA00004141"/>
    </source>
</evidence>
<evidence type="ECO:0000256" key="3">
    <source>
        <dbReference type="ARBA" id="ARBA00022692"/>
    </source>
</evidence>
<dbReference type="PRINTS" id="PR01036">
    <property type="entry name" value="TCRTETB"/>
</dbReference>
<feature type="transmembrane region" description="Helical" evidence="6">
    <location>
        <begin position="235"/>
        <end position="255"/>
    </location>
</feature>
<sequence length="477" mass="48704">MPSTPEPQATARPADRPLNARERRGMAAIMIAVALATLDTAIANTALPSIAADLHATPAASVWVINAYQLAMVATLLPFAALGGILGHRRIYLGGVVLFLLSSLVCALSWSLPTLAAARVLQGIGASAIMSVNTALISALYPMHRLGRGVGLNALVVGMSFALGPTVASVILSVGNWPWLFAVNLPIGLLALSIAWSSLPQTARSGHGFDRVAAGLNVITFAALIFALGEGSQHAPLHWTLAALAVFLVAFALLLRRERGHPAPMLPVDLFRRPLFALSTVTAICSFAAQGLAFVSLPFYFQTVLGRSQVETGFLMTPWSLVVALMAPLAGRLSDRYPPGLLGGIGLAVLAVGMASLAMLPVSPSAFDIGIRMAICGAGFGFFQSPNLKALMSSAPRERSGGASGVIATARLLGQATGAALVAASFGIAGRHGPTLALGLGAAFSALASVASALRLAVPAGGMATPGADAPGPAPGR</sequence>
<dbReference type="PANTHER" id="PTHR42718">
    <property type="entry name" value="MAJOR FACILITATOR SUPERFAMILY MULTIDRUG TRANSPORTER MFSC"/>
    <property type="match status" value="1"/>
</dbReference>
<reference evidence="8 9" key="1">
    <citation type="submission" date="2016-10" db="EMBL/GenBank/DDBJ databases">
        <title>Complete genome sequences of three Cupriavidus strains isolated from various Malaysian environments.</title>
        <authorList>
            <person name="Abdullah A.A.-A."/>
            <person name="Shafie N.A.H."/>
            <person name="Lau N.S."/>
        </authorList>
    </citation>
    <scope>NUCLEOTIDE SEQUENCE [LARGE SCALE GENOMIC DNA]</scope>
    <source>
        <strain evidence="8 9">USMAA1020</strain>
    </source>
</reference>